<feature type="transmembrane region" description="Helical" evidence="1">
    <location>
        <begin position="33"/>
        <end position="51"/>
    </location>
</feature>
<organism evidence="2 3">
    <name type="scientific">Brevundimonas subvibrioides</name>
    <dbReference type="NCBI Taxonomy" id="74313"/>
    <lineage>
        <taxon>Bacteria</taxon>
        <taxon>Pseudomonadati</taxon>
        <taxon>Pseudomonadota</taxon>
        <taxon>Alphaproteobacteria</taxon>
        <taxon>Caulobacterales</taxon>
        <taxon>Caulobacteraceae</taxon>
        <taxon>Brevundimonas</taxon>
    </lineage>
</organism>
<evidence type="ECO:0000256" key="1">
    <source>
        <dbReference type="SAM" id="Phobius"/>
    </source>
</evidence>
<protein>
    <recommendedName>
        <fullName evidence="4">DUF962 domain-containing protein</fullName>
    </recommendedName>
</protein>
<feature type="transmembrane region" description="Helical" evidence="1">
    <location>
        <begin position="57"/>
        <end position="74"/>
    </location>
</feature>
<keyword evidence="1" id="KW-0472">Membrane</keyword>
<name>A0A258HQW4_9CAUL</name>
<dbReference type="Pfam" id="PF06127">
    <property type="entry name" value="Mpo1-like"/>
    <property type="match status" value="1"/>
</dbReference>
<dbReference type="EMBL" id="NCEQ01000001">
    <property type="protein sequence ID" value="OYX59004.1"/>
    <property type="molecule type" value="Genomic_DNA"/>
</dbReference>
<keyword evidence="1" id="KW-1133">Transmembrane helix</keyword>
<sequence>MTSQPVNGERFASFAAFYPYYIHEHSNQVCRRIHIVGTALVIVAALLGLFVNAWWFAAMPLVGYGFAWVGHFFFEKNRPATFKYPLWSLLGDWRMFFETISGKRKF</sequence>
<evidence type="ECO:0000313" key="3">
    <source>
        <dbReference type="Proteomes" id="UP000216147"/>
    </source>
</evidence>
<dbReference type="InterPro" id="IPR009305">
    <property type="entry name" value="Mpo1-like"/>
</dbReference>
<keyword evidence="1" id="KW-0812">Transmembrane</keyword>
<accession>A0A258HQW4</accession>
<gene>
    <name evidence="2" type="ORF">B7Y86_00820</name>
</gene>
<dbReference type="PANTHER" id="PTHR34205">
    <property type="entry name" value="TRANSMEMBRANE PROTEIN"/>
    <property type="match status" value="1"/>
</dbReference>
<proteinExistence type="predicted"/>
<dbReference type="PANTHER" id="PTHR34205:SF2">
    <property type="entry name" value="DUF962 DOMAIN-CONTAINING PROTEIN"/>
    <property type="match status" value="1"/>
</dbReference>
<comment type="caution">
    <text evidence="2">The sequence shown here is derived from an EMBL/GenBank/DDBJ whole genome shotgun (WGS) entry which is preliminary data.</text>
</comment>
<dbReference type="Proteomes" id="UP000216147">
    <property type="component" value="Unassembled WGS sequence"/>
</dbReference>
<reference evidence="2 3" key="1">
    <citation type="submission" date="2017-03" db="EMBL/GenBank/DDBJ databases">
        <title>Lifting the veil on microbial sulfur biogeochemistry in mining wastewaters.</title>
        <authorList>
            <person name="Kantor R.S."/>
            <person name="Colenbrander Nelson T."/>
            <person name="Marshall S."/>
            <person name="Bennett D."/>
            <person name="Apte S."/>
            <person name="Camacho D."/>
            <person name="Thomas B.C."/>
            <person name="Warren L.A."/>
            <person name="Banfield J.F."/>
        </authorList>
    </citation>
    <scope>NUCLEOTIDE SEQUENCE [LARGE SCALE GENOMIC DNA]</scope>
    <source>
        <strain evidence="2">32-68-21</strain>
    </source>
</reference>
<evidence type="ECO:0000313" key="2">
    <source>
        <dbReference type="EMBL" id="OYX59004.1"/>
    </source>
</evidence>
<dbReference type="AlphaFoldDB" id="A0A258HQW4"/>
<evidence type="ECO:0008006" key="4">
    <source>
        <dbReference type="Google" id="ProtNLM"/>
    </source>
</evidence>